<dbReference type="Proteomes" id="UP000216207">
    <property type="component" value="Unassembled WGS sequence"/>
</dbReference>
<keyword evidence="5 7" id="KW-1133">Transmembrane helix</keyword>
<dbReference type="EMBL" id="NPCC01000012">
    <property type="protein sequence ID" value="PAE88975.1"/>
    <property type="molecule type" value="Genomic_DNA"/>
</dbReference>
<dbReference type="GO" id="GO:0055085">
    <property type="term" value="P:transmembrane transport"/>
    <property type="evidence" value="ECO:0007669"/>
    <property type="project" value="InterPro"/>
</dbReference>
<evidence type="ECO:0000313" key="10">
    <source>
        <dbReference type="EMBL" id="PAE88975.1"/>
    </source>
</evidence>
<keyword evidence="6 7" id="KW-0472">Membrane</keyword>
<dbReference type="InterPro" id="IPR035906">
    <property type="entry name" value="MetI-like_sf"/>
</dbReference>
<dbReference type="PROSITE" id="PS50928">
    <property type="entry name" value="ABC_TM1"/>
    <property type="match status" value="1"/>
</dbReference>
<dbReference type="AlphaFoldDB" id="A0A268P0X7"/>
<name>A0A268P0X7_SHOCL</name>
<feature type="transmembrane region" description="Helical" evidence="7">
    <location>
        <begin position="90"/>
        <end position="111"/>
    </location>
</feature>
<evidence type="ECO:0000313" key="11">
    <source>
        <dbReference type="Proteomes" id="UP000216207"/>
    </source>
</evidence>
<reference evidence="10 11" key="1">
    <citation type="submission" date="2017-07" db="EMBL/GenBank/DDBJ databases">
        <title>Isolation and whole genome analysis of endospore-forming bacteria from heroin.</title>
        <authorList>
            <person name="Kalinowski J."/>
            <person name="Ahrens B."/>
            <person name="Al-Dilaimi A."/>
            <person name="Winkler A."/>
            <person name="Wibberg D."/>
            <person name="Schleenbecker U."/>
            <person name="Ruckert C."/>
            <person name="Wolfel R."/>
            <person name="Grass G."/>
        </authorList>
    </citation>
    <scope>NUCLEOTIDE SEQUENCE [LARGE SCALE GENOMIC DNA]</scope>
    <source>
        <strain evidence="10 11">7539</strain>
    </source>
</reference>
<feature type="transmembrane region" description="Helical" evidence="7">
    <location>
        <begin position="248"/>
        <end position="266"/>
    </location>
</feature>
<dbReference type="CDD" id="cd06261">
    <property type="entry name" value="TM_PBP2"/>
    <property type="match status" value="1"/>
</dbReference>
<keyword evidence="2 7" id="KW-0813">Transport</keyword>
<evidence type="ECO:0000256" key="5">
    <source>
        <dbReference type="ARBA" id="ARBA00022989"/>
    </source>
</evidence>
<dbReference type="InterPro" id="IPR000515">
    <property type="entry name" value="MetI-like"/>
</dbReference>
<proteinExistence type="inferred from homology"/>
<feature type="region of interest" description="Disordered" evidence="8">
    <location>
        <begin position="1"/>
        <end position="21"/>
    </location>
</feature>
<feature type="domain" description="ABC transmembrane type-1" evidence="9">
    <location>
        <begin position="85"/>
        <end position="266"/>
    </location>
</feature>
<dbReference type="Gene3D" id="1.10.3720.10">
    <property type="entry name" value="MetI-like"/>
    <property type="match status" value="1"/>
</dbReference>
<dbReference type="SUPFAM" id="SSF161098">
    <property type="entry name" value="MetI-like"/>
    <property type="match status" value="1"/>
</dbReference>
<dbReference type="GO" id="GO:0005886">
    <property type="term" value="C:plasma membrane"/>
    <property type="evidence" value="ECO:0007669"/>
    <property type="project" value="UniProtKB-SubCell"/>
</dbReference>
<feature type="transmembrane region" description="Helical" evidence="7">
    <location>
        <begin position="31"/>
        <end position="52"/>
    </location>
</feature>
<keyword evidence="4 7" id="KW-0812">Transmembrane</keyword>
<gene>
    <name evidence="10" type="ORF">CHH72_11420</name>
</gene>
<dbReference type="PANTHER" id="PTHR30151:SF0">
    <property type="entry name" value="ABC TRANSPORTER PERMEASE PROTEIN MJ0413-RELATED"/>
    <property type="match status" value="1"/>
</dbReference>
<feature type="transmembrane region" description="Helical" evidence="7">
    <location>
        <begin position="151"/>
        <end position="170"/>
    </location>
</feature>
<comment type="similarity">
    <text evidence="7">Belongs to the binding-protein-dependent transport system permease family.</text>
</comment>
<feature type="transmembrane region" description="Helical" evidence="7">
    <location>
        <begin position="210"/>
        <end position="236"/>
    </location>
</feature>
<comment type="caution">
    <text evidence="10">The sequence shown here is derived from an EMBL/GenBank/DDBJ whole genome shotgun (WGS) entry which is preliminary data.</text>
</comment>
<evidence type="ECO:0000256" key="6">
    <source>
        <dbReference type="ARBA" id="ARBA00023136"/>
    </source>
</evidence>
<accession>A0A268P0X7</accession>
<comment type="subcellular location">
    <subcellularLocation>
        <location evidence="1 7">Cell membrane</location>
        <topology evidence="1 7">Multi-pass membrane protein</topology>
    </subcellularLocation>
</comment>
<keyword evidence="3" id="KW-1003">Cell membrane</keyword>
<protein>
    <submittedName>
        <fullName evidence="10">ABC transporter permease</fullName>
    </submittedName>
</protein>
<feature type="transmembrane region" description="Helical" evidence="7">
    <location>
        <begin position="123"/>
        <end position="145"/>
    </location>
</feature>
<organism evidence="10 11">
    <name type="scientific">Shouchella clausii</name>
    <name type="common">Alkalihalobacillus clausii</name>
    <dbReference type="NCBI Taxonomy" id="79880"/>
    <lineage>
        <taxon>Bacteria</taxon>
        <taxon>Bacillati</taxon>
        <taxon>Bacillota</taxon>
        <taxon>Bacilli</taxon>
        <taxon>Bacillales</taxon>
        <taxon>Bacillaceae</taxon>
        <taxon>Shouchella</taxon>
    </lineage>
</organism>
<evidence type="ECO:0000256" key="2">
    <source>
        <dbReference type="ARBA" id="ARBA00022448"/>
    </source>
</evidence>
<feature type="compositionally biased region" description="Polar residues" evidence="8">
    <location>
        <begin position="1"/>
        <end position="16"/>
    </location>
</feature>
<evidence type="ECO:0000256" key="3">
    <source>
        <dbReference type="ARBA" id="ARBA00022475"/>
    </source>
</evidence>
<dbReference type="RefSeq" id="WP_011248585.1">
    <property type="nucleotide sequence ID" value="NZ_CP154609.1"/>
</dbReference>
<evidence type="ECO:0000256" key="1">
    <source>
        <dbReference type="ARBA" id="ARBA00004651"/>
    </source>
</evidence>
<sequence>MSAMGSPNMQSATMNHKGSAKRKHWLDQDRLFRGMTVIGFFLLWQVVGMLNVQMEWMNPAFLPTPVNVLEAVLHLHNQGVLFTHIWSSTWRLLLGFALGVVLAVMLAFMIVKFKLVQNIVEPFLNMVGPIPPFALLPIFIIWMGVGELPKLTLITYATAIPMIAYTVDGIRNVNPLLIRSALSLGANQWQVFKKVILPASLPPIFVGMRVTLAISFSAMVVAEMIGSYSGLGYLIIDSRNFFQMDNMFLAAALIGVLYSIFAFILGQMEKRLFKWKQGTQINDAVTKTR</sequence>
<evidence type="ECO:0000259" key="9">
    <source>
        <dbReference type="PROSITE" id="PS50928"/>
    </source>
</evidence>
<evidence type="ECO:0000256" key="4">
    <source>
        <dbReference type="ARBA" id="ARBA00022692"/>
    </source>
</evidence>
<evidence type="ECO:0000256" key="7">
    <source>
        <dbReference type="RuleBase" id="RU363032"/>
    </source>
</evidence>
<dbReference type="PANTHER" id="PTHR30151">
    <property type="entry name" value="ALKANE SULFONATE ABC TRANSPORTER-RELATED, MEMBRANE SUBUNIT"/>
    <property type="match status" value="1"/>
</dbReference>
<dbReference type="OMA" id="RYLAMDV"/>
<evidence type="ECO:0000256" key="8">
    <source>
        <dbReference type="SAM" id="MobiDB-lite"/>
    </source>
</evidence>
<dbReference type="Pfam" id="PF00528">
    <property type="entry name" value="BPD_transp_1"/>
    <property type="match status" value="1"/>
</dbReference>